<feature type="transmembrane region" description="Helical" evidence="9">
    <location>
        <begin position="12"/>
        <end position="31"/>
    </location>
</feature>
<dbReference type="InterPro" id="IPR007387">
    <property type="entry name" value="TRAP_DctQ"/>
</dbReference>
<reference evidence="12 13" key="1">
    <citation type="submission" date="2016-11" db="EMBL/GenBank/DDBJ databases">
        <authorList>
            <person name="Jaros S."/>
            <person name="Januszkiewicz K."/>
            <person name="Wedrychowicz H."/>
        </authorList>
    </citation>
    <scope>NUCLEOTIDE SEQUENCE [LARGE SCALE GENOMIC DNA]</scope>
    <source>
        <strain evidence="12 13">DSM 4740</strain>
    </source>
</reference>
<accession>A0A1M7G7U6</accession>
<name>A0A1M7G7U6_9GAMM</name>
<keyword evidence="2 9" id="KW-0813">Transport</keyword>
<keyword evidence="3" id="KW-1003">Cell membrane</keyword>
<comment type="similarity">
    <text evidence="8 9">Belongs to the TRAP transporter small permease family.</text>
</comment>
<gene>
    <name evidence="11" type="ORF">HCU01_16360</name>
    <name evidence="12" type="ORF">SAMN05660971_02228</name>
</gene>
<keyword evidence="6 9" id="KW-1133">Transmembrane helix</keyword>
<dbReference type="InterPro" id="IPR055348">
    <property type="entry name" value="DctQ"/>
</dbReference>
<reference evidence="11 14" key="2">
    <citation type="submission" date="2019-07" db="EMBL/GenBank/DDBJ databases">
        <title>Whole genome shotgun sequence of Halomonas cupida NBRC 102219.</title>
        <authorList>
            <person name="Hosoyama A."/>
            <person name="Uohara A."/>
            <person name="Ohji S."/>
            <person name="Ichikawa N."/>
        </authorList>
    </citation>
    <scope>NUCLEOTIDE SEQUENCE [LARGE SCALE GENOMIC DNA]</scope>
    <source>
        <strain evidence="11 14">NBRC 102219</strain>
    </source>
</reference>
<evidence type="ECO:0000313" key="11">
    <source>
        <dbReference type="EMBL" id="GEN23687.1"/>
    </source>
</evidence>
<dbReference type="STRING" id="44933.SAMN05660971_02228"/>
<dbReference type="RefSeq" id="WP_073435268.1">
    <property type="nucleotide sequence ID" value="NZ_BJXU01000053.1"/>
</dbReference>
<evidence type="ECO:0000256" key="8">
    <source>
        <dbReference type="ARBA" id="ARBA00038436"/>
    </source>
</evidence>
<keyword evidence="4 9" id="KW-0997">Cell inner membrane</keyword>
<organism evidence="12 13">
    <name type="scientific">Halomonas cupida</name>
    <dbReference type="NCBI Taxonomy" id="44933"/>
    <lineage>
        <taxon>Bacteria</taxon>
        <taxon>Pseudomonadati</taxon>
        <taxon>Pseudomonadota</taxon>
        <taxon>Gammaproteobacteria</taxon>
        <taxon>Oceanospirillales</taxon>
        <taxon>Halomonadaceae</taxon>
        <taxon>Halomonas</taxon>
    </lineage>
</organism>
<evidence type="ECO:0000256" key="9">
    <source>
        <dbReference type="RuleBase" id="RU369079"/>
    </source>
</evidence>
<feature type="transmembrane region" description="Helical" evidence="9">
    <location>
        <begin position="91"/>
        <end position="112"/>
    </location>
</feature>
<dbReference type="GO" id="GO:0005886">
    <property type="term" value="C:plasma membrane"/>
    <property type="evidence" value="ECO:0007669"/>
    <property type="project" value="UniProtKB-SubCell"/>
</dbReference>
<evidence type="ECO:0000256" key="2">
    <source>
        <dbReference type="ARBA" id="ARBA00022448"/>
    </source>
</evidence>
<protein>
    <recommendedName>
        <fullName evidence="9">TRAP transporter small permease protein</fullName>
    </recommendedName>
</protein>
<dbReference type="EMBL" id="BJXU01000053">
    <property type="protein sequence ID" value="GEN23687.1"/>
    <property type="molecule type" value="Genomic_DNA"/>
</dbReference>
<feature type="transmembrane region" description="Helical" evidence="9">
    <location>
        <begin position="132"/>
        <end position="149"/>
    </location>
</feature>
<evidence type="ECO:0000256" key="3">
    <source>
        <dbReference type="ARBA" id="ARBA00022475"/>
    </source>
</evidence>
<dbReference type="GO" id="GO:0015740">
    <property type="term" value="P:C4-dicarboxylate transport"/>
    <property type="evidence" value="ECO:0007669"/>
    <property type="project" value="TreeGrafter"/>
</dbReference>
<keyword evidence="5 9" id="KW-0812">Transmembrane</keyword>
<evidence type="ECO:0000313" key="13">
    <source>
        <dbReference type="Proteomes" id="UP000184123"/>
    </source>
</evidence>
<dbReference type="EMBL" id="FRCA01000005">
    <property type="protein sequence ID" value="SHM12363.1"/>
    <property type="molecule type" value="Genomic_DNA"/>
</dbReference>
<evidence type="ECO:0000256" key="1">
    <source>
        <dbReference type="ARBA" id="ARBA00004429"/>
    </source>
</evidence>
<keyword evidence="14" id="KW-1185">Reference proteome</keyword>
<comment type="function">
    <text evidence="9">Part of the tripartite ATP-independent periplasmic (TRAP) transport system.</text>
</comment>
<evidence type="ECO:0000256" key="6">
    <source>
        <dbReference type="ARBA" id="ARBA00022989"/>
    </source>
</evidence>
<dbReference type="AlphaFoldDB" id="A0A1M7G7U6"/>
<dbReference type="Proteomes" id="UP000184123">
    <property type="component" value="Unassembled WGS sequence"/>
</dbReference>
<comment type="subcellular location">
    <subcellularLocation>
        <location evidence="1 9">Cell inner membrane</location>
        <topology evidence="1 9">Multi-pass membrane protein</topology>
    </subcellularLocation>
</comment>
<dbReference type="PANTHER" id="PTHR35011">
    <property type="entry name" value="2,3-DIKETO-L-GULONATE TRAP TRANSPORTER SMALL PERMEASE PROTEIN YIAM"/>
    <property type="match status" value="1"/>
</dbReference>
<dbReference type="PANTHER" id="PTHR35011:SF2">
    <property type="entry name" value="2,3-DIKETO-L-GULONATE TRAP TRANSPORTER SMALL PERMEASE PROTEIN YIAM"/>
    <property type="match status" value="1"/>
</dbReference>
<dbReference type="Proteomes" id="UP000321726">
    <property type="component" value="Unassembled WGS sequence"/>
</dbReference>
<sequence length="159" mass="17352">MTDSLTSLCRVVAHLCLVVAGAGAALMGLLVSYTVFMRWVIGAPPHWAEELPQLVLVWMTLLAAVACSYRRSHLSAGLMPLIITSVSLQRWINRVMDVVLLGMFLMLAKAGWDLAWLTMSQTTTALQLPAGVVYMAVPVGCTGMALMQLEQLFSREARS</sequence>
<evidence type="ECO:0000256" key="4">
    <source>
        <dbReference type="ARBA" id="ARBA00022519"/>
    </source>
</evidence>
<evidence type="ECO:0000256" key="5">
    <source>
        <dbReference type="ARBA" id="ARBA00022692"/>
    </source>
</evidence>
<keyword evidence="7 9" id="KW-0472">Membrane</keyword>
<dbReference type="Pfam" id="PF04290">
    <property type="entry name" value="DctQ"/>
    <property type="match status" value="1"/>
</dbReference>
<dbReference type="GO" id="GO:0022857">
    <property type="term" value="F:transmembrane transporter activity"/>
    <property type="evidence" value="ECO:0007669"/>
    <property type="project" value="UniProtKB-UniRule"/>
</dbReference>
<proteinExistence type="inferred from homology"/>
<comment type="subunit">
    <text evidence="9">The complex comprises the extracytoplasmic solute receptor protein and the two transmembrane proteins.</text>
</comment>
<evidence type="ECO:0000313" key="12">
    <source>
        <dbReference type="EMBL" id="SHM12363.1"/>
    </source>
</evidence>
<evidence type="ECO:0000313" key="14">
    <source>
        <dbReference type="Proteomes" id="UP000321726"/>
    </source>
</evidence>
<evidence type="ECO:0000256" key="7">
    <source>
        <dbReference type="ARBA" id="ARBA00023136"/>
    </source>
</evidence>
<feature type="transmembrane region" description="Helical" evidence="9">
    <location>
        <begin position="51"/>
        <end position="70"/>
    </location>
</feature>
<feature type="domain" description="Tripartite ATP-independent periplasmic transporters DctQ component" evidence="10">
    <location>
        <begin position="28"/>
        <end position="155"/>
    </location>
</feature>
<evidence type="ECO:0000259" key="10">
    <source>
        <dbReference type="Pfam" id="PF04290"/>
    </source>
</evidence>